<evidence type="ECO:0000313" key="1">
    <source>
        <dbReference type="EMBL" id="KPJ01623.1"/>
    </source>
</evidence>
<organism evidence="1 2">
    <name type="scientific">Papilio xuthus</name>
    <name type="common">Asian swallowtail butterfly</name>
    <dbReference type="NCBI Taxonomy" id="66420"/>
    <lineage>
        <taxon>Eukaryota</taxon>
        <taxon>Metazoa</taxon>
        <taxon>Ecdysozoa</taxon>
        <taxon>Arthropoda</taxon>
        <taxon>Hexapoda</taxon>
        <taxon>Insecta</taxon>
        <taxon>Pterygota</taxon>
        <taxon>Neoptera</taxon>
        <taxon>Endopterygota</taxon>
        <taxon>Lepidoptera</taxon>
        <taxon>Glossata</taxon>
        <taxon>Ditrysia</taxon>
        <taxon>Papilionoidea</taxon>
        <taxon>Papilionidae</taxon>
        <taxon>Papilioninae</taxon>
        <taxon>Papilio</taxon>
    </lineage>
</organism>
<evidence type="ECO:0000313" key="2">
    <source>
        <dbReference type="Proteomes" id="UP000053268"/>
    </source>
</evidence>
<gene>
    <name evidence="1" type="ORF">RR46_08660</name>
</gene>
<keyword evidence="2" id="KW-1185">Reference proteome</keyword>
<protein>
    <submittedName>
        <fullName evidence="1">Uncharacterized protein</fullName>
    </submittedName>
</protein>
<accession>A0A194Q7X3</accession>
<dbReference type="Proteomes" id="UP000053268">
    <property type="component" value="Unassembled WGS sequence"/>
</dbReference>
<sequence length="69" mass="7190">MGSAAGAHGPRDVTRCRVSARARAAPLLITFTTAKGKLFMSCPGVTSLHPAPRHPLALRGTLTPFLSPP</sequence>
<name>A0A194Q7X3_PAPXU</name>
<dbReference type="AlphaFoldDB" id="A0A194Q7X3"/>
<proteinExistence type="predicted"/>
<reference evidence="1 2" key="1">
    <citation type="journal article" date="2015" name="Nat. Commun.">
        <title>Outbred genome sequencing and CRISPR/Cas9 gene editing in butterflies.</title>
        <authorList>
            <person name="Li X."/>
            <person name="Fan D."/>
            <person name="Zhang W."/>
            <person name="Liu G."/>
            <person name="Zhang L."/>
            <person name="Zhao L."/>
            <person name="Fang X."/>
            <person name="Chen L."/>
            <person name="Dong Y."/>
            <person name="Chen Y."/>
            <person name="Ding Y."/>
            <person name="Zhao R."/>
            <person name="Feng M."/>
            <person name="Zhu Y."/>
            <person name="Feng Y."/>
            <person name="Jiang X."/>
            <person name="Zhu D."/>
            <person name="Xiang H."/>
            <person name="Feng X."/>
            <person name="Li S."/>
            <person name="Wang J."/>
            <person name="Zhang G."/>
            <person name="Kronforst M.R."/>
            <person name="Wang W."/>
        </authorList>
    </citation>
    <scope>NUCLEOTIDE SEQUENCE [LARGE SCALE GENOMIC DNA]</scope>
    <source>
        <strain evidence="1">Ya'a_city_454_Px</strain>
        <tissue evidence="1">Whole body</tissue>
    </source>
</reference>
<dbReference type="EMBL" id="KQ459324">
    <property type="protein sequence ID" value="KPJ01623.1"/>
    <property type="molecule type" value="Genomic_DNA"/>
</dbReference>